<dbReference type="Pfam" id="PF13619">
    <property type="entry name" value="KTSC"/>
    <property type="match status" value="1"/>
</dbReference>
<feature type="domain" description="KTSC" evidence="2">
    <location>
        <begin position="8"/>
        <end position="61"/>
    </location>
</feature>
<keyword evidence="1" id="KW-0472">Membrane</keyword>
<accession>A0AAU9C514</accession>
<protein>
    <recommendedName>
        <fullName evidence="2">KTSC domain-containing protein</fullName>
    </recommendedName>
</protein>
<dbReference type="InterPro" id="IPR025309">
    <property type="entry name" value="KTSC_dom"/>
</dbReference>
<feature type="transmembrane region" description="Helical" evidence="1">
    <location>
        <begin position="6"/>
        <end position="25"/>
    </location>
</feature>
<evidence type="ECO:0000313" key="3">
    <source>
        <dbReference type="EMBL" id="BDC91365.1"/>
    </source>
</evidence>
<gene>
    <name evidence="3" type="ORF">ATTO_12370</name>
</gene>
<dbReference type="Proteomes" id="UP001431186">
    <property type="component" value="Chromosome"/>
</dbReference>
<evidence type="ECO:0000256" key="1">
    <source>
        <dbReference type="SAM" id="Phobius"/>
    </source>
</evidence>
<dbReference type="AlphaFoldDB" id="A0AAU9C514"/>
<dbReference type="EMBL" id="AP025285">
    <property type="protein sequence ID" value="BDC91365.1"/>
    <property type="molecule type" value="Genomic_DNA"/>
</dbReference>
<evidence type="ECO:0000313" key="4">
    <source>
        <dbReference type="Proteomes" id="UP001431186"/>
    </source>
</evidence>
<reference evidence="3" key="1">
    <citation type="submission" date="2021-11" db="EMBL/GenBank/DDBJ databases">
        <title>Complete genome sequence of Atopobiaceae bacterium TOC12.</title>
        <authorList>
            <person name="Morinaga K."/>
            <person name="Kusada H."/>
            <person name="Tamaki H."/>
        </authorList>
    </citation>
    <scope>NUCLEOTIDE SEQUENCE</scope>
    <source>
        <strain evidence="3">TOC12</strain>
    </source>
</reference>
<dbReference type="KEGG" id="lcal:ATTO_12370"/>
<evidence type="ECO:0000259" key="2">
    <source>
        <dbReference type="Pfam" id="PF13619"/>
    </source>
</evidence>
<proteinExistence type="predicted"/>
<organism evidence="3 4">
    <name type="scientific">Leptogranulimonas caecicola</name>
    <dbReference type="NCBI Taxonomy" id="2894156"/>
    <lineage>
        <taxon>Bacteria</taxon>
        <taxon>Bacillati</taxon>
        <taxon>Actinomycetota</taxon>
        <taxon>Coriobacteriia</taxon>
        <taxon>Coriobacteriales</taxon>
        <taxon>Kribbibacteriaceae</taxon>
        <taxon>Leptogranulimonas</taxon>
    </lineage>
</organism>
<dbReference type="RefSeq" id="WP_168896711.1">
    <property type="nucleotide sequence ID" value="NZ_AP025285.1"/>
</dbReference>
<sequence length="68" mass="7734">MQMIPVASTAIAAIGYEVGSLYVAFRQGGTYRYFGVPENIASQFFYAASKGRFYRQFIQGKWPSIRIR</sequence>
<keyword evidence="4" id="KW-1185">Reference proteome</keyword>
<keyword evidence="1" id="KW-1133">Transmembrane helix</keyword>
<keyword evidence="1" id="KW-0812">Transmembrane</keyword>
<name>A0AAU9C514_9ACTN</name>